<protein>
    <submittedName>
        <fullName evidence="3">Uncharacterized protein</fullName>
    </submittedName>
</protein>
<dbReference type="InterPro" id="IPR002347">
    <property type="entry name" value="SDR_fam"/>
</dbReference>
<dbReference type="EMBL" id="BLKM01000687">
    <property type="protein sequence ID" value="GFG37274.1"/>
    <property type="molecule type" value="Genomic_DNA"/>
</dbReference>
<sequence length="323" mass="35482">MLCSLLHSYIFWALVVLFVAIRLYNKFTTGICRSQKRLNGKTAIVTGANTGIGKETALDLARRGAKVILACRDLKQGKIACDEIITSSNNPNVEVRHLDLTSLATIRQFAKDIIKTESHLEILVNNAGAGGLGKETTVDNLQVGMQVNHFGPFLLTCLLVGLLKKSAPSRIVMVSSVAHKYANFDLANLNSEKWFNDIQVYSCSKLANILVANELSRKLDGTGVTVNSLHPGVVATEITRRLPKFIHIIAKFLVGFVFKTPRDGAQTSIYLAVSEEVEGVSGRYFVDCKEAKMSKAAMDKILAKKLWEKSEAFVGLKPEEIDL</sequence>
<dbReference type="Gene3D" id="3.40.50.720">
    <property type="entry name" value="NAD(P)-binding Rossmann-like Domain"/>
    <property type="match status" value="1"/>
</dbReference>
<reference evidence="4" key="1">
    <citation type="submission" date="2020-01" db="EMBL/GenBank/DDBJ databases">
        <title>Draft genome sequence of the Termite Coptotermes fromosanus.</title>
        <authorList>
            <person name="Itakura S."/>
            <person name="Yosikawa Y."/>
            <person name="Umezawa K."/>
        </authorList>
    </citation>
    <scope>NUCLEOTIDE SEQUENCE [LARGE SCALE GENOMIC DNA]</scope>
</reference>
<keyword evidence="1" id="KW-0560">Oxidoreductase</keyword>
<dbReference type="Pfam" id="PF00106">
    <property type="entry name" value="adh_short"/>
    <property type="match status" value="1"/>
</dbReference>
<evidence type="ECO:0000313" key="4">
    <source>
        <dbReference type="Proteomes" id="UP000502823"/>
    </source>
</evidence>
<accession>A0A6L2PYH4</accession>
<proteinExistence type="predicted"/>
<name>A0A6L2PYH4_COPFO</name>
<keyword evidence="4" id="KW-1185">Reference proteome</keyword>
<evidence type="ECO:0000313" key="3">
    <source>
        <dbReference type="EMBL" id="GFG37274.1"/>
    </source>
</evidence>
<dbReference type="Proteomes" id="UP000502823">
    <property type="component" value="Unassembled WGS sequence"/>
</dbReference>
<feature type="transmembrane region" description="Helical" evidence="2">
    <location>
        <begin position="6"/>
        <end position="24"/>
    </location>
</feature>
<keyword evidence="2" id="KW-1133">Transmembrane helix</keyword>
<dbReference type="PANTHER" id="PTHR43157:SF31">
    <property type="entry name" value="PHOSPHATIDYLINOSITOL-GLYCAN BIOSYNTHESIS CLASS F PROTEIN"/>
    <property type="match status" value="1"/>
</dbReference>
<evidence type="ECO:0000256" key="1">
    <source>
        <dbReference type="ARBA" id="ARBA00023002"/>
    </source>
</evidence>
<gene>
    <name evidence="3" type="ORF">Cfor_10965</name>
</gene>
<comment type="caution">
    <text evidence="3">The sequence shown here is derived from an EMBL/GenBank/DDBJ whole genome shotgun (WGS) entry which is preliminary data.</text>
</comment>
<dbReference type="InterPro" id="IPR036291">
    <property type="entry name" value="NAD(P)-bd_dom_sf"/>
</dbReference>
<organism evidence="3 4">
    <name type="scientific">Coptotermes formosanus</name>
    <name type="common">Formosan subterranean termite</name>
    <dbReference type="NCBI Taxonomy" id="36987"/>
    <lineage>
        <taxon>Eukaryota</taxon>
        <taxon>Metazoa</taxon>
        <taxon>Ecdysozoa</taxon>
        <taxon>Arthropoda</taxon>
        <taxon>Hexapoda</taxon>
        <taxon>Insecta</taxon>
        <taxon>Pterygota</taxon>
        <taxon>Neoptera</taxon>
        <taxon>Polyneoptera</taxon>
        <taxon>Dictyoptera</taxon>
        <taxon>Blattodea</taxon>
        <taxon>Blattoidea</taxon>
        <taxon>Termitoidae</taxon>
        <taxon>Rhinotermitidae</taxon>
        <taxon>Coptotermes</taxon>
    </lineage>
</organism>
<dbReference type="PRINTS" id="PR00081">
    <property type="entry name" value="GDHRDH"/>
</dbReference>
<dbReference type="GO" id="GO:0016491">
    <property type="term" value="F:oxidoreductase activity"/>
    <property type="evidence" value="ECO:0007669"/>
    <property type="project" value="UniProtKB-KW"/>
</dbReference>
<evidence type="ECO:0000256" key="2">
    <source>
        <dbReference type="SAM" id="Phobius"/>
    </source>
</evidence>
<dbReference type="InParanoid" id="A0A6L2PYH4"/>
<dbReference type="AlphaFoldDB" id="A0A6L2PYH4"/>
<keyword evidence="2" id="KW-0472">Membrane</keyword>
<keyword evidence="2" id="KW-0812">Transmembrane</keyword>
<dbReference type="OrthoDB" id="191139at2759"/>
<dbReference type="PANTHER" id="PTHR43157">
    <property type="entry name" value="PHOSPHATIDYLINOSITOL-GLYCAN BIOSYNTHESIS CLASS F PROTEIN-RELATED"/>
    <property type="match status" value="1"/>
</dbReference>
<dbReference type="SUPFAM" id="SSF51735">
    <property type="entry name" value="NAD(P)-binding Rossmann-fold domains"/>
    <property type="match status" value="1"/>
</dbReference>